<dbReference type="PROSITE" id="PS00715">
    <property type="entry name" value="SIGMA70_1"/>
    <property type="match status" value="1"/>
</dbReference>
<keyword evidence="7" id="KW-1185">Reference proteome</keyword>
<dbReference type="InterPro" id="IPR000943">
    <property type="entry name" value="RNA_pol_sigma70"/>
</dbReference>
<dbReference type="SUPFAM" id="SSF88946">
    <property type="entry name" value="Sigma2 domain of RNA polymerase sigma factors"/>
    <property type="match status" value="1"/>
</dbReference>
<dbReference type="InterPro" id="IPR036388">
    <property type="entry name" value="WH-like_DNA-bd_sf"/>
</dbReference>
<proteinExistence type="predicted"/>
<dbReference type="Pfam" id="PF04545">
    <property type="entry name" value="Sigma70_r4"/>
    <property type="match status" value="1"/>
</dbReference>
<reference evidence="6 7" key="1">
    <citation type="journal article" date="2019" name="Int. J. Syst. Evol. Microbiol.">
        <title>The Global Catalogue of Microorganisms (GCM) 10K type strain sequencing project: providing services to taxonomists for standard genome sequencing and annotation.</title>
        <authorList>
            <consortium name="The Broad Institute Genomics Platform"/>
            <consortium name="The Broad Institute Genome Sequencing Center for Infectious Disease"/>
            <person name="Wu L."/>
            <person name="Ma J."/>
        </authorList>
    </citation>
    <scope>NUCLEOTIDE SEQUENCE [LARGE SCALE GENOMIC DNA]</scope>
    <source>
        <strain evidence="6 7">JCM 6835</strain>
    </source>
</reference>
<dbReference type="PRINTS" id="PR00046">
    <property type="entry name" value="SIGMA70FCT"/>
</dbReference>
<dbReference type="SUPFAM" id="SSF88659">
    <property type="entry name" value="Sigma3 and sigma4 domains of RNA polymerase sigma factors"/>
    <property type="match status" value="2"/>
</dbReference>
<dbReference type="InterPro" id="IPR013324">
    <property type="entry name" value="RNA_pol_sigma_r3/r4-like"/>
</dbReference>
<keyword evidence="4" id="KW-0804">Transcription</keyword>
<name>A0ABN3TFS4_9ACTN</name>
<dbReference type="Pfam" id="PF04542">
    <property type="entry name" value="Sigma70_r2"/>
    <property type="match status" value="1"/>
</dbReference>
<evidence type="ECO:0000256" key="1">
    <source>
        <dbReference type="ARBA" id="ARBA00023015"/>
    </source>
</evidence>
<dbReference type="Pfam" id="PF04539">
    <property type="entry name" value="Sigma70_r3"/>
    <property type="match status" value="1"/>
</dbReference>
<dbReference type="Proteomes" id="UP001501666">
    <property type="component" value="Unassembled WGS sequence"/>
</dbReference>
<dbReference type="NCBIfam" id="TIGR02980">
    <property type="entry name" value="SigBFG"/>
    <property type="match status" value="1"/>
</dbReference>
<evidence type="ECO:0000313" key="7">
    <source>
        <dbReference type="Proteomes" id="UP001501666"/>
    </source>
</evidence>
<evidence type="ECO:0000313" key="6">
    <source>
        <dbReference type="EMBL" id="GAA2701973.1"/>
    </source>
</evidence>
<dbReference type="EMBL" id="BAAATE010000074">
    <property type="protein sequence ID" value="GAA2701973.1"/>
    <property type="molecule type" value="Genomic_DNA"/>
</dbReference>
<evidence type="ECO:0000256" key="4">
    <source>
        <dbReference type="ARBA" id="ARBA00023163"/>
    </source>
</evidence>
<evidence type="ECO:0000256" key="2">
    <source>
        <dbReference type="ARBA" id="ARBA00023082"/>
    </source>
</evidence>
<accession>A0ABN3TFS4</accession>
<gene>
    <name evidence="6" type="ORF">GCM10010412_099940</name>
</gene>
<dbReference type="InterPro" id="IPR007627">
    <property type="entry name" value="RNA_pol_sigma70_r2"/>
</dbReference>
<keyword evidence="2" id="KW-0731">Sigma factor</keyword>
<dbReference type="NCBIfam" id="TIGR02937">
    <property type="entry name" value="sigma70-ECF"/>
    <property type="match status" value="1"/>
</dbReference>
<organism evidence="6 7">
    <name type="scientific">Nonomuraea recticatena</name>
    <dbReference type="NCBI Taxonomy" id="46178"/>
    <lineage>
        <taxon>Bacteria</taxon>
        <taxon>Bacillati</taxon>
        <taxon>Actinomycetota</taxon>
        <taxon>Actinomycetes</taxon>
        <taxon>Streptosporangiales</taxon>
        <taxon>Streptosporangiaceae</taxon>
        <taxon>Nonomuraea</taxon>
    </lineage>
</organism>
<dbReference type="InterPro" id="IPR013325">
    <property type="entry name" value="RNA_pol_sigma_r2"/>
</dbReference>
<comment type="caution">
    <text evidence="6">The sequence shown here is derived from an EMBL/GenBank/DDBJ whole genome shotgun (WGS) entry which is preliminary data.</text>
</comment>
<dbReference type="PANTHER" id="PTHR30385:SF4">
    <property type="entry name" value="RNA POLYMERASE SIGMA-E FACTOR"/>
    <property type="match status" value="1"/>
</dbReference>
<feature type="domain" description="RNA polymerase sigma-70" evidence="5">
    <location>
        <begin position="83"/>
        <end position="96"/>
    </location>
</feature>
<dbReference type="Gene3D" id="1.10.10.10">
    <property type="entry name" value="Winged helix-like DNA-binding domain superfamily/Winged helix DNA-binding domain"/>
    <property type="match status" value="2"/>
</dbReference>
<evidence type="ECO:0000259" key="5">
    <source>
        <dbReference type="PROSITE" id="PS00715"/>
    </source>
</evidence>
<keyword evidence="1" id="KW-0805">Transcription regulation</keyword>
<evidence type="ECO:0000256" key="3">
    <source>
        <dbReference type="ARBA" id="ARBA00023125"/>
    </source>
</evidence>
<dbReference type="PANTHER" id="PTHR30385">
    <property type="entry name" value="SIGMA FACTOR F FLAGELLAR"/>
    <property type="match status" value="1"/>
</dbReference>
<dbReference type="InterPro" id="IPR007630">
    <property type="entry name" value="RNA_pol_sigma70_r4"/>
</dbReference>
<protein>
    <recommendedName>
        <fullName evidence="5">RNA polymerase sigma-70 domain-containing protein</fullName>
    </recommendedName>
</protein>
<keyword evidence="3" id="KW-0238">DNA-binding</keyword>
<dbReference type="InterPro" id="IPR007624">
    <property type="entry name" value="RNA_pol_sigma70_r3"/>
</dbReference>
<dbReference type="CDD" id="cd06171">
    <property type="entry name" value="Sigma70_r4"/>
    <property type="match status" value="1"/>
</dbReference>
<dbReference type="Gene3D" id="1.20.120.1810">
    <property type="match status" value="1"/>
</dbReference>
<dbReference type="InterPro" id="IPR014284">
    <property type="entry name" value="RNA_pol_sigma-70_dom"/>
</dbReference>
<sequence>MGARCVWEGQIVLEKTTSAAPTSRRCGADWADPYEKHLFERLASLSAGHPRRDWLRQELARRHQGLVETLARRFKCRGEPVEDLIQSGNVGLVKAIDRFDVRRGNTFIGYAVPVILGEIRRHFRDMGWAVHVPRRVQNLKVVTHLAVEHLTQELGRRPTSQELADHLGLDLADVTEGLRADAVYSCLSLDVILSEENCRPEPSDGQDDEGIELVIDRQSLWPLLGALPDRERTVLLLRFFGNQTQSEIAQHLGVSQAHVSRLEAKACSQLRDQLRAA</sequence>
<dbReference type="InterPro" id="IPR014322">
    <property type="entry name" value="RNA_pol_sigma-B/F/G"/>
</dbReference>